<evidence type="ECO:0000313" key="1">
    <source>
        <dbReference type="EMBL" id="GER30452.1"/>
    </source>
</evidence>
<keyword evidence="2" id="KW-1185">Reference proteome</keyword>
<dbReference type="EMBL" id="BKCP01004350">
    <property type="protein sequence ID" value="GER30452.1"/>
    <property type="molecule type" value="Genomic_DNA"/>
</dbReference>
<dbReference type="AlphaFoldDB" id="A0A5A7PCM1"/>
<accession>A0A5A7PCM1</accession>
<name>A0A5A7PCM1_STRAF</name>
<comment type="caution">
    <text evidence="1">The sequence shown here is derived from an EMBL/GenBank/DDBJ whole genome shotgun (WGS) entry which is preliminary data.</text>
</comment>
<dbReference type="Proteomes" id="UP000325081">
    <property type="component" value="Unassembled WGS sequence"/>
</dbReference>
<protein>
    <submittedName>
        <fullName evidence="1">Sorting nexin mvp1</fullName>
    </submittedName>
</protein>
<reference evidence="2" key="1">
    <citation type="journal article" date="2019" name="Curr. Biol.">
        <title>Genome Sequence of Striga asiatica Provides Insight into the Evolution of Plant Parasitism.</title>
        <authorList>
            <person name="Yoshida S."/>
            <person name="Kim S."/>
            <person name="Wafula E.K."/>
            <person name="Tanskanen J."/>
            <person name="Kim Y.M."/>
            <person name="Honaas L."/>
            <person name="Yang Z."/>
            <person name="Spallek T."/>
            <person name="Conn C.E."/>
            <person name="Ichihashi Y."/>
            <person name="Cheong K."/>
            <person name="Cui S."/>
            <person name="Der J.P."/>
            <person name="Gundlach H."/>
            <person name="Jiao Y."/>
            <person name="Hori C."/>
            <person name="Ishida J.K."/>
            <person name="Kasahara H."/>
            <person name="Kiba T."/>
            <person name="Kim M.S."/>
            <person name="Koo N."/>
            <person name="Laohavisit A."/>
            <person name="Lee Y.H."/>
            <person name="Lumba S."/>
            <person name="McCourt P."/>
            <person name="Mortimer J.C."/>
            <person name="Mutuku J.M."/>
            <person name="Nomura T."/>
            <person name="Sasaki-Sekimoto Y."/>
            <person name="Seto Y."/>
            <person name="Wang Y."/>
            <person name="Wakatake T."/>
            <person name="Sakakibara H."/>
            <person name="Demura T."/>
            <person name="Yamaguchi S."/>
            <person name="Yoneyama K."/>
            <person name="Manabe R.I."/>
            <person name="Nelson D.C."/>
            <person name="Schulman A.H."/>
            <person name="Timko M.P."/>
            <person name="dePamphilis C.W."/>
            <person name="Choi D."/>
            <person name="Shirasu K."/>
        </authorList>
    </citation>
    <scope>NUCLEOTIDE SEQUENCE [LARGE SCALE GENOMIC DNA]</scope>
    <source>
        <strain evidence="2">cv. UVA1</strain>
    </source>
</reference>
<organism evidence="1 2">
    <name type="scientific">Striga asiatica</name>
    <name type="common">Asiatic witchweed</name>
    <name type="synonym">Buchnera asiatica</name>
    <dbReference type="NCBI Taxonomy" id="4170"/>
    <lineage>
        <taxon>Eukaryota</taxon>
        <taxon>Viridiplantae</taxon>
        <taxon>Streptophyta</taxon>
        <taxon>Embryophyta</taxon>
        <taxon>Tracheophyta</taxon>
        <taxon>Spermatophyta</taxon>
        <taxon>Magnoliopsida</taxon>
        <taxon>eudicotyledons</taxon>
        <taxon>Gunneridae</taxon>
        <taxon>Pentapetalae</taxon>
        <taxon>asterids</taxon>
        <taxon>lamiids</taxon>
        <taxon>Lamiales</taxon>
        <taxon>Orobanchaceae</taxon>
        <taxon>Buchnereae</taxon>
        <taxon>Striga</taxon>
    </lineage>
</organism>
<proteinExistence type="predicted"/>
<gene>
    <name evidence="1" type="ORF">STAS_06392</name>
</gene>
<evidence type="ECO:0000313" key="2">
    <source>
        <dbReference type="Proteomes" id="UP000325081"/>
    </source>
</evidence>
<sequence length="229" mass="24066">MSNSGGSLSGIASFLSFEGHAARIATPGAAISGYKNLSLLVINTIAMGAIPYLDGTCLWLLSVRIIPIAPWLFNIYPRSYVNDSLRRGPTVPRRAHNCNPLLDCVEGTDSYRVGYKVRLPRGRPQGQGQHVDSVRYSIVEPLENGGPETTAASCAHAVHGYPRLGGPAKSGPIGEAVVGSTRDGPSGRGRGHVGAVTHVVTWGPHGNGSSFRRACAGVVSCTDEFSVFG</sequence>